<reference evidence="2" key="1">
    <citation type="journal article" date="2021" name="Front. Microbiol.">
        <title>Comprehensive Comparative Genomics and Phenotyping of Methylobacterium Species.</title>
        <authorList>
            <person name="Alessa O."/>
            <person name="Ogura Y."/>
            <person name="Fujitani Y."/>
            <person name="Takami H."/>
            <person name="Hayashi T."/>
            <person name="Sahin N."/>
            <person name="Tani A."/>
        </authorList>
    </citation>
    <scope>NUCLEOTIDE SEQUENCE</scope>
    <source>
        <strain evidence="2">DSM 23674</strain>
    </source>
</reference>
<proteinExistence type="predicted"/>
<sequence length="120" mass="13100">MLLDRVSATQSFSHLDSSEESYPSATSSADRPDRPVADSRRQKAESGVGNGVMAPGDQVVFARLDVAEALGIWRHATGRVVETHGEAKGTSEGRITVDVQFDGHETLQRYLPDLFEKQTN</sequence>
<feature type="compositionally biased region" description="Low complexity" evidence="1">
    <location>
        <begin position="20"/>
        <end position="29"/>
    </location>
</feature>
<accession>A0ABQ4THC4</accession>
<feature type="region of interest" description="Disordered" evidence="1">
    <location>
        <begin position="1"/>
        <end position="53"/>
    </location>
</feature>
<dbReference type="EMBL" id="BPRA01000005">
    <property type="protein sequence ID" value="GJE54790.1"/>
    <property type="molecule type" value="Genomic_DNA"/>
</dbReference>
<evidence type="ECO:0000313" key="3">
    <source>
        <dbReference type="Proteomes" id="UP001055101"/>
    </source>
</evidence>
<evidence type="ECO:0000313" key="2">
    <source>
        <dbReference type="EMBL" id="GJE54790.1"/>
    </source>
</evidence>
<feature type="compositionally biased region" description="Basic and acidic residues" evidence="1">
    <location>
        <begin position="30"/>
        <end position="44"/>
    </location>
</feature>
<name>A0ABQ4THC4_9HYPH</name>
<dbReference type="Proteomes" id="UP001055101">
    <property type="component" value="Unassembled WGS sequence"/>
</dbReference>
<evidence type="ECO:0000256" key="1">
    <source>
        <dbReference type="SAM" id="MobiDB-lite"/>
    </source>
</evidence>
<gene>
    <name evidence="2" type="ORF">EKPJFOCH_1274</name>
</gene>
<comment type="caution">
    <text evidence="2">The sequence shown here is derived from an EMBL/GenBank/DDBJ whole genome shotgun (WGS) entry which is preliminary data.</text>
</comment>
<organism evidence="2 3">
    <name type="scientific">Methylobacterium thuringiense</name>
    <dbReference type="NCBI Taxonomy" id="1003091"/>
    <lineage>
        <taxon>Bacteria</taxon>
        <taxon>Pseudomonadati</taxon>
        <taxon>Pseudomonadota</taxon>
        <taxon>Alphaproteobacteria</taxon>
        <taxon>Hyphomicrobiales</taxon>
        <taxon>Methylobacteriaceae</taxon>
        <taxon>Methylobacterium</taxon>
    </lineage>
</organism>
<keyword evidence="3" id="KW-1185">Reference proteome</keyword>
<reference evidence="2" key="2">
    <citation type="submission" date="2021-08" db="EMBL/GenBank/DDBJ databases">
        <authorList>
            <person name="Tani A."/>
            <person name="Ola A."/>
            <person name="Ogura Y."/>
            <person name="Katsura K."/>
            <person name="Hayashi T."/>
        </authorList>
    </citation>
    <scope>NUCLEOTIDE SEQUENCE</scope>
    <source>
        <strain evidence="2">DSM 23674</strain>
    </source>
</reference>
<protein>
    <submittedName>
        <fullName evidence="2">Uncharacterized protein</fullName>
    </submittedName>
</protein>